<gene>
    <name evidence="1" type="ORF">RHMOL_Rhmol02G0311500</name>
</gene>
<comment type="caution">
    <text evidence="1">The sequence shown here is derived from an EMBL/GenBank/DDBJ whole genome shotgun (WGS) entry which is preliminary data.</text>
</comment>
<organism evidence="1 2">
    <name type="scientific">Rhododendron molle</name>
    <name type="common">Chinese azalea</name>
    <name type="synonym">Azalea mollis</name>
    <dbReference type="NCBI Taxonomy" id="49168"/>
    <lineage>
        <taxon>Eukaryota</taxon>
        <taxon>Viridiplantae</taxon>
        <taxon>Streptophyta</taxon>
        <taxon>Embryophyta</taxon>
        <taxon>Tracheophyta</taxon>
        <taxon>Spermatophyta</taxon>
        <taxon>Magnoliopsida</taxon>
        <taxon>eudicotyledons</taxon>
        <taxon>Gunneridae</taxon>
        <taxon>Pentapetalae</taxon>
        <taxon>asterids</taxon>
        <taxon>Ericales</taxon>
        <taxon>Ericaceae</taxon>
        <taxon>Ericoideae</taxon>
        <taxon>Rhodoreae</taxon>
        <taxon>Rhododendron</taxon>
    </lineage>
</organism>
<protein>
    <submittedName>
        <fullName evidence="1">Uncharacterized protein</fullName>
    </submittedName>
</protein>
<accession>A0ACC0PXK5</accession>
<dbReference type="Proteomes" id="UP001062846">
    <property type="component" value="Chromosome 2"/>
</dbReference>
<proteinExistence type="predicted"/>
<evidence type="ECO:0000313" key="1">
    <source>
        <dbReference type="EMBL" id="KAI8569879.1"/>
    </source>
</evidence>
<sequence length="126" mass="13452">MFSFGRAAPFAAAACFLPVSMTYLLSSWTENYGDPSESKDLLTQSKGELLWPLLLGSSRLLETKCASGAIKVRPGASSTDQMPLGCILHRSNAPQAHSKCAAGACPTDQVCLRRTPSALWAQSPHI</sequence>
<reference evidence="1" key="1">
    <citation type="submission" date="2022-02" db="EMBL/GenBank/DDBJ databases">
        <title>Plant Genome Project.</title>
        <authorList>
            <person name="Zhang R.-G."/>
        </authorList>
    </citation>
    <scope>NUCLEOTIDE SEQUENCE</scope>
    <source>
        <strain evidence="1">AT1</strain>
    </source>
</reference>
<dbReference type="EMBL" id="CM046389">
    <property type="protein sequence ID" value="KAI8569879.1"/>
    <property type="molecule type" value="Genomic_DNA"/>
</dbReference>
<keyword evidence="2" id="KW-1185">Reference proteome</keyword>
<name>A0ACC0PXK5_RHOML</name>
<evidence type="ECO:0000313" key="2">
    <source>
        <dbReference type="Proteomes" id="UP001062846"/>
    </source>
</evidence>